<dbReference type="InterPro" id="IPR020846">
    <property type="entry name" value="MFS_dom"/>
</dbReference>
<organism evidence="4">
    <name type="scientific">Calcidiscus leptoporus</name>
    <dbReference type="NCBI Taxonomy" id="127549"/>
    <lineage>
        <taxon>Eukaryota</taxon>
        <taxon>Haptista</taxon>
        <taxon>Haptophyta</taxon>
        <taxon>Prymnesiophyceae</taxon>
        <taxon>Coccolithales</taxon>
        <taxon>Calcidiscaceae</taxon>
        <taxon>Calcidiscus</taxon>
    </lineage>
</organism>
<sequence length="476" mass="52029">MATLSCLFRRTAQLACAWLIFVLGAGATYIGPPLLYASIANDLQLSTWQLSCLPSVFLISKGLLALPAGVLVRFHGVRRTLLCGSIALACTGVLYVKAKHFATLLLCHTLFGACYSLCGMVPLVLLCSTWFERERARAIGVLLTGFSFAGILWPLCITAVAERSGWRAAYGVLCVAQWALSVPLIATVVREGPFVPHRRSSEDPVCQHASRTCSSDHCDTRDDVLLVNGSAGESSITWSRGKWLPWWARKSDVWHMAAMNFYALYVISPLLHLLNVFLEREVGLPLRESGAYTSVIFTGSVVGKLLFGVAFDTQRRSLWGLIACALLGLGAALVLTPHLDAHSRLSLRPTTSRLQLGAFAVVYGVGYGACYCLIQVIAPWRYGGADGFVLLQSFLAVWQYVGSFAGILVSAVLRERTTSYTLPFALLPLGALMLSFHFWRVMHNPILRPSTLEKADKVRSSPKCDTSTLYRTCGVV</sequence>
<feature type="transmembrane region" description="Helical" evidence="2">
    <location>
        <begin position="53"/>
        <end position="72"/>
    </location>
</feature>
<evidence type="ECO:0000313" key="4">
    <source>
        <dbReference type="EMBL" id="CAD8522712.1"/>
    </source>
</evidence>
<gene>
    <name evidence="4" type="ORF">CLEP1334_LOCUS391</name>
</gene>
<keyword evidence="2" id="KW-0472">Membrane</keyword>
<dbReference type="GO" id="GO:0022857">
    <property type="term" value="F:transmembrane transporter activity"/>
    <property type="evidence" value="ECO:0007669"/>
    <property type="project" value="InterPro"/>
</dbReference>
<feature type="transmembrane region" description="Helical" evidence="2">
    <location>
        <begin position="138"/>
        <end position="161"/>
    </location>
</feature>
<evidence type="ECO:0000256" key="1">
    <source>
        <dbReference type="ARBA" id="ARBA00004141"/>
    </source>
</evidence>
<protein>
    <recommendedName>
        <fullName evidence="3">Major facilitator superfamily (MFS) profile domain-containing protein</fullName>
    </recommendedName>
</protein>
<feature type="transmembrane region" description="Helical" evidence="2">
    <location>
        <begin position="259"/>
        <end position="278"/>
    </location>
</feature>
<name>A0A7S0IIC3_9EUKA</name>
<proteinExistence type="predicted"/>
<feature type="domain" description="Major facilitator superfamily (MFS) profile" evidence="3">
    <location>
        <begin position="12"/>
        <end position="448"/>
    </location>
</feature>
<feature type="transmembrane region" description="Helical" evidence="2">
    <location>
        <begin position="102"/>
        <end position="126"/>
    </location>
</feature>
<dbReference type="EMBL" id="HBER01000708">
    <property type="protein sequence ID" value="CAD8522712.1"/>
    <property type="molecule type" value="Transcribed_RNA"/>
</dbReference>
<evidence type="ECO:0000256" key="2">
    <source>
        <dbReference type="SAM" id="Phobius"/>
    </source>
</evidence>
<dbReference type="PANTHER" id="PTHR11360">
    <property type="entry name" value="MONOCARBOXYLATE TRANSPORTER"/>
    <property type="match status" value="1"/>
</dbReference>
<evidence type="ECO:0000259" key="3">
    <source>
        <dbReference type="PROSITE" id="PS50850"/>
    </source>
</evidence>
<dbReference type="GO" id="GO:0016020">
    <property type="term" value="C:membrane"/>
    <property type="evidence" value="ECO:0007669"/>
    <property type="project" value="UniProtKB-SubCell"/>
</dbReference>
<reference evidence="4" key="1">
    <citation type="submission" date="2021-01" db="EMBL/GenBank/DDBJ databases">
        <authorList>
            <person name="Corre E."/>
            <person name="Pelletier E."/>
            <person name="Niang G."/>
            <person name="Scheremetjew M."/>
            <person name="Finn R."/>
            <person name="Kale V."/>
            <person name="Holt S."/>
            <person name="Cochrane G."/>
            <person name="Meng A."/>
            <person name="Brown T."/>
            <person name="Cohen L."/>
        </authorList>
    </citation>
    <scope>NUCLEOTIDE SEQUENCE</scope>
    <source>
        <strain evidence="4">RCC1130</strain>
    </source>
</reference>
<accession>A0A7S0IIC3</accession>
<keyword evidence="2" id="KW-0812">Transmembrane</keyword>
<comment type="subcellular location">
    <subcellularLocation>
        <location evidence="1">Membrane</location>
        <topology evidence="1">Multi-pass membrane protein</topology>
    </subcellularLocation>
</comment>
<dbReference type="PROSITE" id="PS50850">
    <property type="entry name" value="MFS"/>
    <property type="match status" value="1"/>
</dbReference>
<feature type="transmembrane region" description="Helical" evidence="2">
    <location>
        <begin position="318"/>
        <end position="336"/>
    </location>
</feature>
<dbReference type="InterPro" id="IPR011701">
    <property type="entry name" value="MFS"/>
</dbReference>
<dbReference type="Pfam" id="PF07690">
    <property type="entry name" value="MFS_1"/>
    <property type="match status" value="1"/>
</dbReference>
<dbReference type="SUPFAM" id="SSF103473">
    <property type="entry name" value="MFS general substrate transporter"/>
    <property type="match status" value="1"/>
</dbReference>
<dbReference type="InterPro" id="IPR036259">
    <property type="entry name" value="MFS_trans_sf"/>
</dbReference>
<dbReference type="PANTHER" id="PTHR11360:SF284">
    <property type="entry name" value="EG:103B4.3 PROTEIN-RELATED"/>
    <property type="match status" value="1"/>
</dbReference>
<feature type="transmembrane region" description="Helical" evidence="2">
    <location>
        <begin position="389"/>
        <end position="413"/>
    </location>
</feature>
<dbReference type="AlphaFoldDB" id="A0A7S0IIC3"/>
<feature type="transmembrane region" description="Helical" evidence="2">
    <location>
        <begin position="419"/>
        <end position="439"/>
    </location>
</feature>
<feature type="transmembrane region" description="Helical" evidence="2">
    <location>
        <begin position="167"/>
        <end position="189"/>
    </location>
</feature>
<feature type="transmembrane region" description="Helical" evidence="2">
    <location>
        <begin position="356"/>
        <end position="377"/>
    </location>
</feature>
<dbReference type="Gene3D" id="1.20.1250.20">
    <property type="entry name" value="MFS general substrate transporter like domains"/>
    <property type="match status" value="2"/>
</dbReference>
<dbReference type="InterPro" id="IPR050327">
    <property type="entry name" value="Proton-linked_MCT"/>
</dbReference>
<feature type="transmembrane region" description="Helical" evidence="2">
    <location>
        <begin position="290"/>
        <end position="311"/>
    </location>
</feature>
<keyword evidence="2" id="KW-1133">Transmembrane helix</keyword>